<evidence type="ECO:0000313" key="7">
    <source>
        <dbReference type="Proteomes" id="UP000268233"/>
    </source>
</evidence>
<keyword evidence="5" id="KW-0812">Transmembrane</keyword>
<reference evidence="6 7" key="1">
    <citation type="submission" date="2018-10" db="EMBL/GenBank/DDBJ databases">
        <title>Genomic Encyclopedia of Archaeal and Bacterial Type Strains, Phase II (KMG-II): from individual species to whole genera.</title>
        <authorList>
            <person name="Goeker M."/>
        </authorList>
    </citation>
    <scope>NUCLEOTIDE SEQUENCE [LARGE SCALE GENOMIC DNA]</scope>
    <source>
        <strain evidence="6 7">DSM 11927</strain>
    </source>
</reference>
<evidence type="ECO:0000256" key="2">
    <source>
        <dbReference type="ARBA" id="ARBA00010256"/>
    </source>
</evidence>
<comment type="similarity">
    <text evidence="2 4">Belongs to the archaeal flagellin family.</text>
</comment>
<evidence type="ECO:0000256" key="4">
    <source>
        <dbReference type="RuleBase" id="RU361282"/>
    </source>
</evidence>
<feature type="transmembrane region" description="Helical" evidence="5">
    <location>
        <begin position="12"/>
        <end position="37"/>
    </location>
</feature>
<evidence type="ECO:0000256" key="3">
    <source>
        <dbReference type="ARBA" id="ARBA00022440"/>
    </source>
</evidence>
<evidence type="ECO:0000313" key="6">
    <source>
        <dbReference type="EMBL" id="RKS81634.1"/>
    </source>
</evidence>
<keyword evidence="6" id="KW-0969">Cilium</keyword>
<dbReference type="AlphaFoldDB" id="A0A495R3F3"/>
<name>A0A495R3F3_9EURY</name>
<sequence>MFERITNPEDRGQVGIGTLIVFIAMVLVAAIAAGVLINTAGFLQSSAEQTGQESSDQVTNQIQVASKIGSVSGSGPADTIVFDSSGASSDTHGEFAIDDGSQVDVLVTEDGDGSIVLTAASSNEIAVEDGDTLTFTKASASSVEVQNDATGASITVDTSEDLSIDASNAATSADSIRLQRTYEDPINGEVTLQTLKLTDSDATPADQTLPIEVSENTEQYIPLTSSSSSDQLLVSDGEVLTATSNTADGAELAPSGSGGALDVDAGDEIRFDVLSNNEVEVINVESGASFTFNPFENELSVSSSTIEFENGDGDTITVSGGGSFYGLEPDDVDSGITITQGTAADSALLVNAEYNSGGGGVSEISIIAIKGSGADQINLEQTTITTIGPSGTNTLTYGGTSASQGETFGVQAVQDEDESIPVMTDADRFRIIVDPGTLETGATMTLEVTTESGATTEIRVSVPNTLSGETAVQV</sequence>
<keyword evidence="6" id="KW-0282">Flagellum</keyword>
<dbReference type="GO" id="GO:0097589">
    <property type="term" value="C:archaeal-type flagellum"/>
    <property type="evidence" value="ECO:0007669"/>
    <property type="project" value="UniProtKB-SubCell"/>
</dbReference>
<dbReference type="Proteomes" id="UP000268233">
    <property type="component" value="Unassembled WGS sequence"/>
</dbReference>
<dbReference type="NCBIfam" id="TIGR02537">
    <property type="entry name" value="arch_flag_Nterm"/>
    <property type="match status" value="1"/>
</dbReference>
<dbReference type="GO" id="GO:0097588">
    <property type="term" value="P:archaeal or bacterial-type flagellum-dependent cell motility"/>
    <property type="evidence" value="ECO:0007669"/>
    <property type="project" value="InterPro"/>
</dbReference>
<keyword evidence="5" id="KW-1133">Transmembrane helix</keyword>
<comment type="function">
    <text evidence="4">Flagellin is the subunit protein which polymerizes to form the filaments of archaeal flagella.</text>
</comment>
<evidence type="ECO:0000256" key="1">
    <source>
        <dbReference type="ARBA" id="ARBA00004618"/>
    </source>
</evidence>
<dbReference type="InterPro" id="IPR013373">
    <property type="entry name" value="Flagellin/pilin_N_arc"/>
</dbReference>
<dbReference type="InterPro" id="IPR002774">
    <property type="entry name" value="Flagellin_arc-type"/>
</dbReference>
<accession>A0A495R3F3</accession>
<keyword evidence="7" id="KW-1185">Reference proteome</keyword>
<evidence type="ECO:0000256" key="5">
    <source>
        <dbReference type="SAM" id="Phobius"/>
    </source>
</evidence>
<comment type="subcellular location">
    <subcellularLocation>
        <location evidence="1 4">Archaeal flagellum</location>
    </subcellularLocation>
</comment>
<dbReference type="EMBL" id="RBWW01000001">
    <property type="protein sequence ID" value="RKS81634.1"/>
    <property type="molecule type" value="Genomic_DNA"/>
</dbReference>
<keyword evidence="3 4" id="KW-0974">Archaeal flagellum</keyword>
<organism evidence="6 7">
    <name type="scientific">Haloarcula quadrata</name>
    <dbReference type="NCBI Taxonomy" id="182779"/>
    <lineage>
        <taxon>Archaea</taxon>
        <taxon>Methanobacteriati</taxon>
        <taxon>Methanobacteriota</taxon>
        <taxon>Stenosarchaea group</taxon>
        <taxon>Halobacteria</taxon>
        <taxon>Halobacteriales</taxon>
        <taxon>Haloarculaceae</taxon>
        <taxon>Haloarcula</taxon>
    </lineage>
</organism>
<dbReference type="PANTHER" id="PTHR35903:SF1">
    <property type="entry name" value="FLAGELLIN B1"/>
    <property type="match status" value="1"/>
</dbReference>
<dbReference type="Pfam" id="PF01917">
    <property type="entry name" value="Flagellin_arch-type"/>
    <property type="match status" value="2"/>
</dbReference>
<keyword evidence="6" id="KW-0966">Cell projection</keyword>
<proteinExistence type="inferred from homology"/>
<dbReference type="GO" id="GO:0005198">
    <property type="term" value="F:structural molecule activity"/>
    <property type="evidence" value="ECO:0007669"/>
    <property type="project" value="InterPro"/>
</dbReference>
<gene>
    <name evidence="6" type="ORF">BDK61_0927</name>
</gene>
<comment type="caution">
    <text evidence="6">The sequence shown here is derived from an EMBL/GenBank/DDBJ whole genome shotgun (WGS) entry which is preliminary data.</text>
</comment>
<dbReference type="PANTHER" id="PTHR35903">
    <property type="entry name" value="FLAGELLIN B1"/>
    <property type="match status" value="1"/>
</dbReference>
<keyword evidence="5" id="KW-0472">Membrane</keyword>
<protein>
    <recommendedName>
        <fullName evidence="4">Flagellin</fullName>
    </recommendedName>
</protein>